<comment type="function">
    <text evidence="1">Electron transfer subunit of the periplasmic nitrate reductase complex NapAB. Receives electrons from the membrane-anchored tetraheme c-type NapC protein and transfers these to NapA subunit, thus allowing electron flow between membrane and periplasm. Essential for periplasmic nitrate reduction with nitrate as the terminal electron acceptor.</text>
</comment>
<dbReference type="RefSeq" id="WP_371859144.1">
    <property type="nucleotide sequence ID" value="NZ_BJLF01000035.1"/>
</dbReference>
<organism evidence="14 15">
    <name type="scientific">Vibrio inusitatus NBRC 102082</name>
    <dbReference type="NCBI Taxonomy" id="1219070"/>
    <lineage>
        <taxon>Bacteria</taxon>
        <taxon>Pseudomonadati</taxon>
        <taxon>Pseudomonadota</taxon>
        <taxon>Gammaproteobacteria</taxon>
        <taxon>Vibrionales</taxon>
        <taxon>Vibrionaceae</taxon>
        <taxon>Vibrio</taxon>
    </lineage>
</organism>
<feature type="signal peptide" evidence="13">
    <location>
        <begin position="1"/>
        <end position="21"/>
    </location>
</feature>
<evidence type="ECO:0000256" key="6">
    <source>
        <dbReference type="ARBA" id="ARBA00022617"/>
    </source>
</evidence>
<evidence type="ECO:0000256" key="13">
    <source>
        <dbReference type="SAM" id="SignalP"/>
    </source>
</evidence>
<evidence type="ECO:0000256" key="11">
    <source>
        <dbReference type="ARBA" id="ARBA00023004"/>
    </source>
</evidence>
<keyword evidence="7" id="KW-0479">Metal-binding</keyword>
<evidence type="ECO:0000256" key="12">
    <source>
        <dbReference type="ARBA" id="ARBA00031832"/>
    </source>
</evidence>
<dbReference type="AlphaFoldDB" id="A0A4Y3I0Q1"/>
<evidence type="ECO:0000256" key="4">
    <source>
        <dbReference type="ARBA" id="ARBA00013773"/>
    </source>
</evidence>
<evidence type="ECO:0000256" key="8">
    <source>
        <dbReference type="ARBA" id="ARBA00022729"/>
    </source>
</evidence>
<proteinExistence type="inferred from homology"/>
<evidence type="ECO:0000256" key="5">
    <source>
        <dbReference type="ARBA" id="ARBA00022448"/>
    </source>
</evidence>
<protein>
    <recommendedName>
        <fullName evidence="4">Periplasmic nitrate reductase, electron transfer subunit</fullName>
    </recommendedName>
    <alternativeName>
        <fullName evidence="12">Diheme cytochrome c NapB</fullName>
    </alternativeName>
</protein>
<name>A0A4Y3I0Q1_9VIBR</name>
<evidence type="ECO:0000313" key="15">
    <source>
        <dbReference type="Proteomes" id="UP000318717"/>
    </source>
</evidence>
<evidence type="ECO:0000256" key="3">
    <source>
        <dbReference type="ARBA" id="ARBA00007368"/>
    </source>
</evidence>
<evidence type="ECO:0000313" key="14">
    <source>
        <dbReference type="EMBL" id="GEA53007.1"/>
    </source>
</evidence>
<comment type="similarity">
    <text evidence="3">Belongs to the NapB family.</text>
</comment>
<evidence type="ECO:0000256" key="2">
    <source>
        <dbReference type="ARBA" id="ARBA00004418"/>
    </source>
</evidence>
<dbReference type="EMBL" id="BJLF01000035">
    <property type="protein sequence ID" value="GEA53007.1"/>
    <property type="molecule type" value="Genomic_DNA"/>
</dbReference>
<dbReference type="PANTHER" id="PTHR38604:SF1">
    <property type="entry name" value="PERIPLASMIC NITRATE REDUCTASE, ELECTRON TRANSFER SUBUNIT"/>
    <property type="match status" value="1"/>
</dbReference>
<reference evidence="14 15" key="1">
    <citation type="submission" date="2019-06" db="EMBL/GenBank/DDBJ databases">
        <title>Whole genome shotgun sequence of Vibrio inusitatus NBRC 102082.</title>
        <authorList>
            <person name="Hosoyama A."/>
            <person name="Uohara A."/>
            <person name="Ohji S."/>
            <person name="Ichikawa N."/>
        </authorList>
    </citation>
    <scope>NUCLEOTIDE SEQUENCE [LARGE SCALE GENOMIC DNA]</scope>
    <source>
        <strain evidence="14 15">NBRC 102082</strain>
    </source>
</reference>
<dbReference type="GO" id="GO:0009061">
    <property type="term" value="P:anaerobic respiration"/>
    <property type="evidence" value="ECO:0007669"/>
    <property type="project" value="InterPro"/>
</dbReference>
<dbReference type="FunFam" id="1.10.1130.10:FF:000001">
    <property type="entry name" value="Periplasmic nitrate reductase, electron transfer subunit"/>
    <property type="match status" value="1"/>
</dbReference>
<dbReference type="InterPro" id="IPR005591">
    <property type="entry name" value="NapB"/>
</dbReference>
<dbReference type="GO" id="GO:0046872">
    <property type="term" value="F:metal ion binding"/>
    <property type="evidence" value="ECO:0007669"/>
    <property type="project" value="UniProtKB-KW"/>
</dbReference>
<sequence length="184" mass="20026">MKKLLIALLSISAIAAGIAQADVEGVSNAKPDMDDAMLEQTDMEKAENAGVEQAELLNPGGIGGVESLRGVSELEATRPADSFKKYPREQVISSDYVYQPPLIPHNIRGYEVSLNANKCLACHSWKNAGEMGATKVSVTHYVNREDAVLADVSPRRYFCLQCHVPQANAKPLVENEFKPVDSLQ</sequence>
<dbReference type="Pfam" id="PF03892">
    <property type="entry name" value="NapB"/>
    <property type="match status" value="1"/>
</dbReference>
<dbReference type="InterPro" id="IPR036280">
    <property type="entry name" value="Multihaem_cyt_sf"/>
</dbReference>
<keyword evidence="10" id="KW-0249">Electron transport</keyword>
<evidence type="ECO:0000256" key="9">
    <source>
        <dbReference type="ARBA" id="ARBA00022764"/>
    </source>
</evidence>
<keyword evidence="15" id="KW-1185">Reference proteome</keyword>
<comment type="subcellular location">
    <subcellularLocation>
        <location evidence="2">Periplasm</location>
    </subcellularLocation>
</comment>
<keyword evidence="6" id="KW-0349">Heme</keyword>
<keyword evidence="9" id="KW-0574">Periplasm</keyword>
<dbReference type="GO" id="GO:0042597">
    <property type="term" value="C:periplasmic space"/>
    <property type="evidence" value="ECO:0007669"/>
    <property type="project" value="UniProtKB-SubCell"/>
</dbReference>
<evidence type="ECO:0000256" key="10">
    <source>
        <dbReference type="ARBA" id="ARBA00022982"/>
    </source>
</evidence>
<comment type="caution">
    <text evidence="14">The sequence shown here is derived from an EMBL/GenBank/DDBJ whole genome shotgun (WGS) entry which is preliminary data.</text>
</comment>
<evidence type="ECO:0000256" key="1">
    <source>
        <dbReference type="ARBA" id="ARBA00002599"/>
    </source>
</evidence>
<feature type="chain" id="PRO_5021318165" description="Periplasmic nitrate reductase, electron transfer subunit" evidence="13">
    <location>
        <begin position="22"/>
        <end position="184"/>
    </location>
</feature>
<gene>
    <name evidence="14" type="ORF">VIN01S_38110</name>
</gene>
<accession>A0A4Y3I0Q1</accession>
<keyword evidence="11" id="KW-0408">Iron</keyword>
<dbReference type="Proteomes" id="UP000318717">
    <property type="component" value="Unassembled WGS sequence"/>
</dbReference>
<dbReference type="Gene3D" id="1.10.1130.10">
    <property type="entry name" value="Flavocytochrome C3, Chain A"/>
    <property type="match status" value="1"/>
</dbReference>
<keyword evidence="8 13" id="KW-0732">Signal</keyword>
<keyword evidence="5" id="KW-0813">Transport</keyword>
<evidence type="ECO:0000256" key="7">
    <source>
        <dbReference type="ARBA" id="ARBA00022723"/>
    </source>
</evidence>
<dbReference type="PANTHER" id="PTHR38604">
    <property type="entry name" value="PERIPLASMIC NITRATE REDUCTASE, ELECTRON TRANSFER SUBUNIT"/>
    <property type="match status" value="1"/>
</dbReference>
<dbReference type="SUPFAM" id="SSF48695">
    <property type="entry name" value="Multiheme cytochromes"/>
    <property type="match status" value="1"/>
</dbReference>